<accession>A0A1P9WZG4</accession>
<dbReference type="RefSeq" id="WP_077132202.1">
    <property type="nucleotide sequence ID" value="NZ_CP014263.1"/>
</dbReference>
<dbReference type="STRING" id="1178516.AWR27_16450"/>
<dbReference type="Proteomes" id="UP000187941">
    <property type="component" value="Chromosome"/>
</dbReference>
<keyword evidence="5" id="KW-0472">Membrane</keyword>
<comment type="similarity">
    <text evidence="1">Belongs to the glycosyltransferase 2 family.</text>
</comment>
<dbReference type="KEGG" id="smon:AWR27_16450"/>
<keyword evidence="3 6" id="KW-0808">Transferase</keyword>
<organism evidence="6 7">
    <name type="scientific">Spirosoma montaniterrae</name>
    <dbReference type="NCBI Taxonomy" id="1178516"/>
    <lineage>
        <taxon>Bacteria</taxon>
        <taxon>Pseudomonadati</taxon>
        <taxon>Bacteroidota</taxon>
        <taxon>Cytophagia</taxon>
        <taxon>Cytophagales</taxon>
        <taxon>Cytophagaceae</taxon>
        <taxon>Spirosoma</taxon>
    </lineage>
</organism>
<evidence type="ECO:0000313" key="7">
    <source>
        <dbReference type="Proteomes" id="UP000187941"/>
    </source>
</evidence>
<feature type="transmembrane region" description="Helical" evidence="5">
    <location>
        <begin position="6"/>
        <end position="28"/>
    </location>
</feature>
<dbReference type="PANTHER" id="PTHR43630:SF1">
    <property type="entry name" value="POLY-BETA-1,6-N-ACETYL-D-GLUCOSAMINE SYNTHASE"/>
    <property type="match status" value="1"/>
</dbReference>
<dbReference type="GO" id="GO:0016757">
    <property type="term" value="F:glycosyltransferase activity"/>
    <property type="evidence" value="ECO:0007669"/>
    <property type="project" value="UniProtKB-KW"/>
</dbReference>
<keyword evidence="5" id="KW-0812">Transmembrane</keyword>
<evidence type="ECO:0000313" key="6">
    <source>
        <dbReference type="EMBL" id="AQG80769.1"/>
    </source>
</evidence>
<dbReference type="PANTHER" id="PTHR43630">
    <property type="entry name" value="POLY-BETA-1,6-N-ACETYL-D-GLUCOSAMINE SYNTHASE"/>
    <property type="match status" value="1"/>
</dbReference>
<evidence type="ECO:0000256" key="2">
    <source>
        <dbReference type="ARBA" id="ARBA00022676"/>
    </source>
</evidence>
<keyword evidence="5" id="KW-1133">Transmembrane helix</keyword>
<feature type="transmembrane region" description="Helical" evidence="5">
    <location>
        <begin position="296"/>
        <end position="321"/>
    </location>
</feature>
<name>A0A1P9WZG4_9BACT</name>
<keyword evidence="7" id="KW-1185">Reference proteome</keyword>
<sequence length="408" mass="45017">MVIFYVLYGFLLFFLLLNVLYICVFAVAGRIGNADDLTTTTVDTHRKIGVLIPAYKEDAVIVDSVLANLRQDYPANRFDLIVIADSLQPDTLAQLGTLPVRVFEVSFPVSTVGKAIRTALDQIQTTDYDIIAVADADNLLAVDFLSRVNEAFAQGWQAIQGHRVAKNTNTSVAVLDAISEEINNSIFRKGSRALGLSSPVIGSGMAFDTALMKQAMTTSVTMGGYDKELEMNIVLNGQSIAYLEKAYVYDEKVAQRAVFENQRTRWIAAQLQFLVHNYKTGCNELLKGRFEVVLGLFRAVIVPRVLLLGVLILLSVAGLFAADNWLWMLPAAMLLTLCVSLLISIPAYLRQKLTVRELLLLPKLMISFGRAILNMQKAFRSFMHTPHTATVGHQPASVPVSARDKTSL</sequence>
<evidence type="ECO:0000256" key="5">
    <source>
        <dbReference type="SAM" id="Phobius"/>
    </source>
</evidence>
<dbReference type="AlphaFoldDB" id="A0A1P9WZG4"/>
<reference evidence="6 7" key="1">
    <citation type="submission" date="2016-01" db="EMBL/GenBank/DDBJ databases">
        <authorList>
            <person name="Oliw E.H."/>
        </authorList>
    </citation>
    <scope>NUCLEOTIDE SEQUENCE [LARGE SCALE GENOMIC DNA]</scope>
    <source>
        <strain evidence="6 7">DY10</strain>
    </source>
</reference>
<dbReference type="SUPFAM" id="SSF53448">
    <property type="entry name" value="Nucleotide-diphospho-sugar transferases"/>
    <property type="match status" value="1"/>
</dbReference>
<dbReference type="Gene3D" id="3.90.550.10">
    <property type="entry name" value="Spore Coat Polysaccharide Biosynthesis Protein SpsA, Chain A"/>
    <property type="match status" value="1"/>
</dbReference>
<evidence type="ECO:0000256" key="1">
    <source>
        <dbReference type="ARBA" id="ARBA00006739"/>
    </source>
</evidence>
<dbReference type="Pfam" id="PF13641">
    <property type="entry name" value="Glyco_tranf_2_3"/>
    <property type="match status" value="1"/>
</dbReference>
<dbReference type="EMBL" id="CP014263">
    <property type="protein sequence ID" value="AQG80769.1"/>
    <property type="molecule type" value="Genomic_DNA"/>
</dbReference>
<evidence type="ECO:0000256" key="3">
    <source>
        <dbReference type="ARBA" id="ARBA00022679"/>
    </source>
</evidence>
<protein>
    <submittedName>
        <fullName evidence="6">Glycosyl transferase family 2</fullName>
    </submittedName>
</protein>
<keyword evidence="2" id="KW-0328">Glycosyltransferase</keyword>
<dbReference type="InterPro" id="IPR029044">
    <property type="entry name" value="Nucleotide-diphossugar_trans"/>
</dbReference>
<dbReference type="OrthoDB" id="1523666at2"/>
<gene>
    <name evidence="6" type="ORF">AWR27_16450</name>
</gene>
<feature type="region of interest" description="Disordered" evidence="4">
    <location>
        <begin position="389"/>
        <end position="408"/>
    </location>
</feature>
<feature type="transmembrane region" description="Helical" evidence="5">
    <location>
        <begin position="327"/>
        <end position="349"/>
    </location>
</feature>
<evidence type="ECO:0000256" key="4">
    <source>
        <dbReference type="SAM" id="MobiDB-lite"/>
    </source>
</evidence>
<proteinExistence type="inferred from homology"/>